<reference evidence="1" key="1">
    <citation type="journal article" date="2015" name="Nature">
        <title>Complex archaea that bridge the gap between prokaryotes and eukaryotes.</title>
        <authorList>
            <person name="Spang A."/>
            <person name="Saw J.H."/>
            <person name="Jorgensen S.L."/>
            <person name="Zaremba-Niedzwiedzka K."/>
            <person name="Martijn J."/>
            <person name="Lind A.E."/>
            <person name="van Eijk R."/>
            <person name="Schleper C."/>
            <person name="Guy L."/>
            <person name="Ettema T.J."/>
        </authorList>
    </citation>
    <scope>NUCLEOTIDE SEQUENCE</scope>
</reference>
<comment type="caution">
    <text evidence="1">The sequence shown here is derived from an EMBL/GenBank/DDBJ whole genome shotgun (WGS) entry which is preliminary data.</text>
</comment>
<name>A0A0F9PGI6_9ZZZZ</name>
<organism evidence="1">
    <name type="scientific">marine sediment metagenome</name>
    <dbReference type="NCBI Taxonomy" id="412755"/>
    <lineage>
        <taxon>unclassified sequences</taxon>
        <taxon>metagenomes</taxon>
        <taxon>ecological metagenomes</taxon>
    </lineage>
</organism>
<evidence type="ECO:0000313" key="1">
    <source>
        <dbReference type="EMBL" id="KKN23612.1"/>
    </source>
</evidence>
<sequence>MPPEDQKWRDNLPADLKDHATLKDIKDVGGLAKSFVDTMAAQGQMIRIPGPDAGAEATTAFHLKLTEKVPGLIPTPDPQNEEQMTALFKRMGRPDEITGYEHPEGVDPLLMADFAKLAHGLGVTKNQYLKIVTALAEVTTKKNDAVNDAFVAAMRGLKQEWGIVYEDNVQLVNSVMKGTGAPKDMLELAADNKLPAETVKWLFNIGKQLGTEGINFDKDESSTTRLAPSEAAAQAKELINDSKGPYWDASHPDHKDSIQRYVDLMRAAAAGT</sequence>
<gene>
    <name evidence="1" type="ORF">LCGC14_0903140</name>
</gene>
<dbReference type="AlphaFoldDB" id="A0A0F9PGI6"/>
<proteinExistence type="predicted"/>
<accession>A0A0F9PGI6</accession>
<protein>
    <submittedName>
        <fullName evidence="1">Uncharacterized protein</fullName>
    </submittedName>
</protein>
<dbReference type="EMBL" id="LAZR01002955">
    <property type="protein sequence ID" value="KKN23612.1"/>
    <property type="molecule type" value="Genomic_DNA"/>
</dbReference>